<feature type="binding site" evidence="12">
    <location>
        <position position="361"/>
    </location>
    <ligand>
        <name>substrate</name>
    </ligand>
</feature>
<evidence type="ECO:0000256" key="12">
    <source>
        <dbReference type="HAMAP-Rule" id="MF_02120"/>
    </source>
</evidence>
<feature type="binding site" evidence="12">
    <location>
        <position position="247"/>
    </location>
    <ligand>
        <name>pyridoxal 5'-phosphate</name>
        <dbReference type="ChEBI" id="CHEBI:597326"/>
    </ligand>
</feature>
<feature type="binding site" evidence="12">
    <location>
        <position position="389"/>
    </location>
    <ligand>
        <name>substrate</name>
    </ligand>
</feature>
<gene>
    <name evidence="12 17" type="primary">lysA</name>
    <name evidence="17" type="ORF">D4Z93_10030</name>
</gene>
<dbReference type="GO" id="GO:0008836">
    <property type="term" value="F:diaminopimelate decarboxylase activity"/>
    <property type="evidence" value="ECO:0007669"/>
    <property type="project" value="UniProtKB-UniRule"/>
</dbReference>
<evidence type="ECO:0000256" key="2">
    <source>
        <dbReference type="ARBA" id="ARBA00022605"/>
    </source>
</evidence>
<feature type="modified residue" description="N6-(pyridoxal phosphate)lysine" evidence="12 13">
    <location>
        <position position="65"/>
    </location>
</feature>
<dbReference type="PRINTS" id="PR01179">
    <property type="entry name" value="ODADCRBXLASE"/>
</dbReference>
<feature type="binding site" evidence="12">
    <location>
        <begin position="289"/>
        <end position="292"/>
    </location>
    <ligand>
        <name>pyridoxal 5'-phosphate</name>
        <dbReference type="ChEBI" id="CHEBI:597326"/>
    </ligand>
</feature>
<evidence type="ECO:0000313" key="18">
    <source>
        <dbReference type="Proteomes" id="UP000266301"/>
    </source>
</evidence>
<dbReference type="GO" id="GO:0030170">
    <property type="term" value="F:pyridoxal phosphate binding"/>
    <property type="evidence" value="ECO:0007669"/>
    <property type="project" value="UniProtKB-UniRule"/>
</dbReference>
<dbReference type="PRINTS" id="PR01181">
    <property type="entry name" value="DAPDCRBXLASE"/>
</dbReference>
<evidence type="ECO:0000256" key="13">
    <source>
        <dbReference type="PIRSR" id="PIRSR600183-50"/>
    </source>
</evidence>
<dbReference type="PANTHER" id="PTHR43727:SF2">
    <property type="entry name" value="GROUP IV DECARBOXYLASE"/>
    <property type="match status" value="1"/>
</dbReference>
<dbReference type="InterPro" id="IPR022643">
    <property type="entry name" value="De-COase2_C"/>
</dbReference>
<dbReference type="Pfam" id="PF00278">
    <property type="entry name" value="Orn_DAP_Arg_deC"/>
    <property type="match status" value="1"/>
</dbReference>
<feature type="binding site" evidence="12">
    <location>
        <position position="389"/>
    </location>
    <ligand>
        <name>pyridoxal 5'-phosphate</name>
        <dbReference type="ChEBI" id="CHEBI:597326"/>
    </ligand>
</feature>
<keyword evidence="4 12" id="KW-0663">Pyridoxal phosphate</keyword>
<dbReference type="EC" id="4.1.1.20" evidence="10 12"/>
<feature type="domain" description="Orn/DAP/Arg decarboxylase 2 N-terminal" evidence="16">
    <location>
        <begin position="40"/>
        <end position="295"/>
    </location>
</feature>
<evidence type="ECO:0000259" key="15">
    <source>
        <dbReference type="Pfam" id="PF00278"/>
    </source>
</evidence>
<keyword evidence="2 12" id="KW-0028">Amino-acid biosynthesis</keyword>
<dbReference type="InterPro" id="IPR002986">
    <property type="entry name" value="DAP_deCOOHase_LysA"/>
</dbReference>
<dbReference type="KEGG" id="cfer:D4Z93_10030"/>
<evidence type="ECO:0000256" key="1">
    <source>
        <dbReference type="ARBA" id="ARBA00001933"/>
    </source>
</evidence>
<dbReference type="InterPro" id="IPR029066">
    <property type="entry name" value="PLP-binding_barrel"/>
</dbReference>
<evidence type="ECO:0000256" key="10">
    <source>
        <dbReference type="ARBA" id="ARBA00066427"/>
    </source>
</evidence>
<comment type="function">
    <text evidence="12">Specifically catalyzes the decarboxylation of meso-diaminopimelate (meso-DAP) to L-lysine.</text>
</comment>
<dbReference type="AlphaFoldDB" id="A0A386H550"/>
<protein>
    <recommendedName>
        <fullName evidence="11 12">Diaminopimelate decarboxylase</fullName>
        <shortName evidence="12">DAP decarboxylase</shortName>
        <shortName evidence="12">DAPDC</shortName>
        <ecNumber evidence="10 12">4.1.1.20</ecNumber>
    </recommendedName>
</protein>
<accession>A0A386H550</accession>
<dbReference type="FunFam" id="2.40.37.10:FF:000003">
    <property type="entry name" value="Diaminopimelate decarboxylase"/>
    <property type="match status" value="1"/>
</dbReference>
<dbReference type="InterPro" id="IPR022644">
    <property type="entry name" value="De-COase2_N"/>
</dbReference>
<proteinExistence type="inferred from homology"/>
<organism evidence="17 18">
    <name type="scientific">Clostridium fermenticellae</name>
    <dbReference type="NCBI Taxonomy" id="2068654"/>
    <lineage>
        <taxon>Bacteria</taxon>
        <taxon>Bacillati</taxon>
        <taxon>Bacillota</taxon>
        <taxon>Clostridia</taxon>
        <taxon>Eubacteriales</taxon>
        <taxon>Clostridiaceae</taxon>
        <taxon>Clostridium</taxon>
    </lineage>
</organism>
<feature type="domain" description="Orn/DAP/Arg decarboxylase 2 C-terminal" evidence="15">
    <location>
        <begin position="34"/>
        <end position="387"/>
    </location>
</feature>
<keyword evidence="6 12" id="KW-0456">Lyase</keyword>
<dbReference type="SUPFAM" id="SSF50621">
    <property type="entry name" value="Alanine racemase C-terminal domain-like"/>
    <property type="match status" value="1"/>
</dbReference>
<keyword evidence="18" id="KW-1185">Reference proteome</keyword>
<dbReference type="FunFam" id="3.20.20.10:FF:000003">
    <property type="entry name" value="Diaminopimelate decarboxylase"/>
    <property type="match status" value="1"/>
</dbReference>
<feature type="binding site" evidence="12">
    <location>
        <position position="333"/>
    </location>
    <ligand>
        <name>substrate</name>
    </ligand>
</feature>
<dbReference type="Gene3D" id="2.40.37.10">
    <property type="entry name" value="Lyase, Ornithine Decarboxylase, Chain A, domain 1"/>
    <property type="match status" value="1"/>
</dbReference>
<evidence type="ECO:0000256" key="5">
    <source>
        <dbReference type="ARBA" id="ARBA00023154"/>
    </source>
</evidence>
<evidence type="ECO:0000256" key="3">
    <source>
        <dbReference type="ARBA" id="ARBA00022793"/>
    </source>
</evidence>
<dbReference type="GO" id="GO:0009089">
    <property type="term" value="P:lysine biosynthetic process via diaminopimelate"/>
    <property type="evidence" value="ECO:0007669"/>
    <property type="project" value="UniProtKB-UniRule"/>
</dbReference>
<comment type="subunit">
    <text evidence="12">Homodimer.</text>
</comment>
<evidence type="ECO:0000256" key="8">
    <source>
        <dbReference type="ARBA" id="ARBA00060643"/>
    </source>
</evidence>
<dbReference type="Proteomes" id="UP000266301">
    <property type="component" value="Chromosome"/>
</dbReference>
<evidence type="ECO:0000256" key="4">
    <source>
        <dbReference type="ARBA" id="ARBA00022898"/>
    </source>
</evidence>
<comment type="pathway">
    <text evidence="8 12 14">Amino-acid biosynthesis; L-lysine biosynthesis via DAP pathway; L-lysine from DL-2,6-diaminopimelate: step 1/1.</text>
</comment>
<evidence type="ECO:0000256" key="6">
    <source>
        <dbReference type="ARBA" id="ARBA00023239"/>
    </source>
</evidence>
<comment type="catalytic activity">
    <reaction evidence="7 12 14">
        <text>meso-2,6-diaminopimelate + H(+) = L-lysine + CO2</text>
        <dbReference type="Rhea" id="RHEA:15101"/>
        <dbReference type="ChEBI" id="CHEBI:15378"/>
        <dbReference type="ChEBI" id="CHEBI:16526"/>
        <dbReference type="ChEBI" id="CHEBI:32551"/>
        <dbReference type="ChEBI" id="CHEBI:57791"/>
        <dbReference type="EC" id="4.1.1.20"/>
    </reaction>
</comment>
<name>A0A386H550_9CLOT</name>
<comment type="similarity">
    <text evidence="9 12">Belongs to the Orn/Lys/Arg decarboxylase class-II family. LysA subfamily.</text>
</comment>
<feature type="binding site" evidence="12">
    <location>
        <position position="292"/>
    </location>
    <ligand>
        <name>substrate</name>
    </ligand>
</feature>
<dbReference type="EMBL" id="CP032416">
    <property type="protein sequence ID" value="AYD40842.1"/>
    <property type="molecule type" value="Genomic_DNA"/>
</dbReference>
<dbReference type="InterPro" id="IPR009006">
    <property type="entry name" value="Ala_racemase/Decarboxylase_C"/>
</dbReference>
<dbReference type="OrthoDB" id="9802241at2"/>
<dbReference type="NCBIfam" id="TIGR01048">
    <property type="entry name" value="lysA"/>
    <property type="match status" value="1"/>
</dbReference>
<evidence type="ECO:0000313" key="17">
    <source>
        <dbReference type="EMBL" id="AYD40842.1"/>
    </source>
</evidence>
<comment type="cofactor">
    <cofactor evidence="1 12 13 14">
        <name>pyridoxal 5'-phosphate</name>
        <dbReference type="ChEBI" id="CHEBI:597326"/>
    </cofactor>
</comment>
<dbReference type="InterPro" id="IPR000183">
    <property type="entry name" value="Orn/DAP/Arg_de-COase"/>
</dbReference>
<dbReference type="Pfam" id="PF02784">
    <property type="entry name" value="Orn_Arg_deC_N"/>
    <property type="match status" value="1"/>
</dbReference>
<feature type="active site" description="Proton donor" evidence="13">
    <location>
        <position position="360"/>
    </location>
</feature>
<keyword evidence="5 12" id="KW-0457">Lysine biosynthesis</keyword>
<keyword evidence="3 12" id="KW-0210">Decarboxylase</keyword>
<evidence type="ECO:0000259" key="16">
    <source>
        <dbReference type="Pfam" id="PF02784"/>
    </source>
</evidence>
<dbReference type="PANTHER" id="PTHR43727">
    <property type="entry name" value="DIAMINOPIMELATE DECARBOXYLASE"/>
    <property type="match status" value="1"/>
</dbReference>
<reference evidence="17 18" key="1">
    <citation type="journal article" date="2019" name="Int. J. Syst. Evol. Microbiol.">
        <title>Clostridium fermenticellae sp. nov., isolated from the mud in a fermentation cellar for the production of the Chinese liquor, baijiu.</title>
        <authorList>
            <person name="Xu P.X."/>
            <person name="Chai L.J."/>
            <person name="Qiu T."/>
            <person name="Zhang X.J."/>
            <person name="Lu Z.M."/>
            <person name="Xiao C."/>
            <person name="Wang S.T."/>
            <person name="Shen C.H."/>
            <person name="Shi J.S."/>
            <person name="Xu Z.H."/>
        </authorList>
    </citation>
    <scope>NUCLEOTIDE SEQUENCE [LARGE SCALE GENOMIC DNA]</scope>
    <source>
        <strain evidence="17 18">JN500901</strain>
    </source>
</reference>
<sequence>MKLVGTMEVNDNTLLIGGVSTRELAKEFKTPLYVIDEALVRSQCKKYYNSFKVDERGNKVAYAGKAFLTTAMCQIINEEGLNLDVVSGGELYTALKSGFPPKKIYFHGNNKTIEEVEMGVNSRVGRFVVDNFYELENINSIAAENNVIQSILLRITPGIEAHTHDYIKTGQIDSKFGFTLPNGDAIKAVKKALKLPNIKIEGLHCHIGSQIFEIEPYEKEVEIMLSFIRKIKDELNYDINELDLGGGFGIYYTKEDKPKKIEEFCKSILVKAISISKKLDIKLPTLVIEPGRSIIGNAGTTLYTVGSIKEIENVRKYVSVDGGMTDNIRPSLYNAEYECVIANNVDSEYKEKIAVAGKCCESGDILLNDILISKPESGDILAVFTTGAYGYSMSNNYNKIPKPAVVMVKGGKSKLICRRQSFEQLIENEILL</sequence>
<evidence type="ECO:0000256" key="9">
    <source>
        <dbReference type="ARBA" id="ARBA00060983"/>
    </source>
</evidence>
<evidence type="ECO:0000256" key="11">
    <source>
        <dbReference type="ARBA" id="ARBA00074972"/>
    </source>
</evidence>
<dbReference type="RefSeq" id="WP_119973196.1">
    <property type="nucleotide sequence ID" value="NZ_CP032416.1"/>
</dbReference>
<dbReference type="UniPathway" id="UPA00034">
    <property type="reaction ID" value="UER00027"/>
</dbReference>
<dbReference type="SUPFAM" id="SSF51419">
    <property type="entry name" value="PLP-binding barrel"/>
    <property type="match status" value="1"/>
</dbReference>
<evidence type="ECO:0000256" key="14">
    <source>
        <dbReference type="RuleBase" id="RU003738"/>
    </source>
</evidence>
<dbReference type="Gene3D" id="3.20.20.10">
    <property type="entry name" value="Alanine racemase"/>
    <property type="match status" value="1"/>
</dbReference>
<dbReference type="CDD" id="cd06828">
    <property type="entry name" value="PLPDE_III_DapDC"/>
    <property type="match status" value="1"/>
</dbReference>
<dbReference type="HAMAP" id="MF_02120">
    <property type="entry name" value="LysA"/>
    <property type="match status" value="1"/>
</dbReference>
<evidence type="ECO:0000256" key="7">
    <source>
        <dbReference type="ARBA" id="ARBA00050464"/>
    </source>
</evidence>
<feature type="binding site" evidence="12">
    <location>
        <position position="329"/>
    </location>
    <ligand>
        <name>substrate</name>
    </ligand>
</feature>